<dbReference type="EMBL" id="CM017702">
    <property type="protein sequence ID" value="TYG78884.1"/>
    <property type="molecule type" value="Genomic_DNA"/>
</dbReference>
<gene>
    <name evidence="1" type="ORF">ES288_D02G097100v1</name>
</gene>
<proteinExistence type="predicted"/>
<evidence type="ECO:0000313" key="1">
    <source>
        <dbReference type="EMBL" id="TYG78884.1"/>
    </source>
</evidence>
<keyword evidence="2" id="KW-1185">Reference proteome</keyword>
<dbReference type="PROSITE" id="PS51257">
    <property type="entry name" value="PROKAR_LIPOPROTEIN"/>
    <property type="match status" value="1"/>
</dbReference>
<sequence length="100" mass="11303">MGPRGSVPSSKAMMVVVRTNMCFLFCFFAFSCTAAGLTWAGRRASKPKATYSEGLTKANVTKPTSMPLISTQWNQNSNILHYIYYLKPLFFLKHSYLECF</sequence>
<protein>
    <submittedName>
        <fullName evidence="1">Uncharacterized protein</fullName>
    </submittedName>
</protein>
<accession>A0A5D2DBV7</accession>
<name>A0A5D2DBV7_GOSDA</name>
<dbReference type="Proteomes" id="UP000323506">
    <property type="component" value="Chromosome D02"/>
</dbReference>
<dbReference type="AlphaFoldDB" id="A0A5D2DBV7"/>
<organism evidence="1 2">
    <name type="scientific">Gossypium darwinii</name>
    <name type="common">Darwin's cotton</name>
    <name type="synonym">Gossypium barbadense var. darwinii</name>
    <dbReference type="NCBI Taxonomy" id="34276"/>
    <lineage>
        <taxon>Eukaryota</taxon>
        <taxon>Viridiplantae</taxon>
        <taxon>Streptophyta</taxon>
        <taxon>Embryophyta</taxon>
        <taxon>Tracheophyta</taxon>
        <taxon>Spermatophyta</taxon>
        <taxon>Magnoliopsida</taxon>
        <taxon>eudicotyledons</taxon>
        <taxon>Gunneridae</taxon>
        <taxon>Pentapetalae</taxon>
        <taxon>rosids</taxon>
        <taxon>malvids</taxon>
        <taxon>Malvales</taxon>
        <taxon>Malvaceae</taxon>
        <taxon>Malvoideae</taxon>
        <taxon>Gossypium</taxon>
    </lineage>
</organism>
<reference evidence="1 2" key="1">
    <citation type="submission" date="2019-06" db="EMBL/GenBank/DDBJ databases">
        <title>WGS assembly of Gossypium darwinii.</title>
        <authorList>
            <person name="Chen Z.J."/>
            <person name="Sreedasyam A."/>
            <person name="Ando A."/>
            <person name="Song Q."/>
            <person name="De L."/>
            <person name="Hulse-Kemp A."/>
            <person name="Ding M."/>
            <person name="Ye W."/>
            <person name="Kirkbride R."/>
            <person name="Jenkins J."/>
            <person name="Plott C."/>
            <person name="Lovell J."/>
            <person name="Lin Y.-M."/>
            <person name="Vaughn R."/>
            <person name="Liu B."/>
            <person name="Li W."/>
            <person name="Simpson S."/>
            <person name="Scheffler B."/>
            <person name="Saski C."/>
            <person name="Grover C."/>
            <person name="Hu G."/>
            <person name="Conover J."/>
            <person name="Carlson J."/>
            <person name="Shu S."/>
            <person name="Boston L."/>
            <person name="Williams M."/>
            <person name="Peterson D."/>
            <person name="Mcgee K."/>
            <person name="Jones D."/>
            <person name="Wendel J."/>
            <person name="Stelly D."/>
            <person name="Grimwood J."/>
            <person name="Schmutz J."/>
        </authorList>
    </citation>
    <scope>NUCLEOTIDE SEQUENCE [LARGE SCALE GENOMIC DNA]</scope>
    <source>
        <strain evidence="1">1808015.09</strain>
    </source>
</reference>
<evidence type="ECO:0000313" key="2">
    <source>
        <dbReference type="Proteomes" id="UP000323506"/>
    </source>
</evidence>